<dbReference type="Proteomes" id="UP000664731">
    <property type="component" value="Unassembled WGS sequence"/>
</dbReference>
<accession>A0A939GZ15</accession>
<dbReference type="RefSeq" id="WP_207574907.1">
    <property type="nucleotide sequence ID" value="NZ_JAFNME010000009.1"/>
</dbReference>
<gene>
    <name evidence="1" type="ORF">J1777_05990</name>
</gene>
<reference evidence="1" key="1">
    <citation type="submission" date="2021-03" db="EMBL/GenBank/DDBJ databases">
        <title>Comamonas denitrificans.</title>
        <authorList>
            <person name="Finster K."/>
        </authorList>
    </citation>
    <scope>NUCLEOTIDE SEQUENCE</scope>
    <source>
        <strain evidence="1">MM2021_4</strain>
    </source>
</reference>
<protein>
    <recommendedName>
        <fullName evidence="3">Lysis protein</fullName>
    </recommendedName>
</protein>
<evidence type="ECO:0000313" key="1">
    <source>
        <dbReference type="EMBL" id="MBO1249388.1"/>
    </source>
</evidence>
<sequence>MSPRLNGFLLAVERWLVVALLLLCLTLAWATDHYRNQVMAMDVQLERLSGEIERQNADAAQILATLTAQRDTAQTALDAAYQLQEVADAAAQQEIDRLRGDLEQRPVRVRLVPQPAACGPGRGGTAGHAPAVADAGAADAAPAYGLLPESNTRRLGAVIAEVETLNAAYASCRAQLMHP</sequence>
<comment type="caution">
    <text evidence="1">The sequence shown here is derived from an EMBL/GenBank/DDBJ whole genome shotgun (WGS) entry which is preliminary data.</text>
</comment>
<organism evidence="1 2">
    <name type="scientific">Comamonas denitrificans</name>
    <dbReference type="NCBI Taxonomy" id="117506"/>
    <lineage>
        <taxon>Bacteria</taxon>
        <taxon>Pseudomonadati</taxon>
        <taxon>Pseudomonadota</taxon>
        <taxon>Betaproteobacteria</taxon>
        <taxon>Burkholderiales</taxon>
        <taxon>Comamonadaceae</taxon>
        <taxon>Comamonas</taxon>
    </lineage>
</organism>
<evidence type="ECO:0008006" key="3">
    <source>
        <dbReference type="Google" id="ProtNLM"/>
    </source>
</evidence>
<dbReference type="AlphaFoldDB" id="A0A939GZ15"/>
<keyword evidence="2" id="KW-1185">Reference proteome</keyword>
<dbReference type="EMBL" id="JAFNME010000009">
    <property type="protein sequence ID" value="MBO1249388.1"/>
    <property type="molecule type" value="Genomic_DNA"/>
</dbReference>
<proteinExistence type="predicted"/>
<evidence type="ECO:0000313" key="2">
    <source>
        <dbReference type="Proteomes" id="UP000664731"/>
    </source>
</evidence>
<name>A0A939GZ15_9BURK</name>